<dbReference type="Gene3D" id="3.40.710.10">
    <property type="entry name" value="DD-peptidase/beta-lactamase superfamily"/>
    <property type="match status" value="1"/>
</dbReference>
<dbReference type="InterPro" id="IPR051478">
    <property type="entry name" value="Beta-lactamase-like_AB/R"/>
</dbReference>
<accession>A0A9P5LAR3</accession>
<evidence type="ECO:0000313" key="5">
    <source>
        <dbReference type="Proteomes" id="UP000722485"/>
    </source>
</evidence>
<evidence type="ECO:0000313" key="4">
    <source>
        <dbReference type="EMBL" id="KAF7549238.1"/>
    </source>
</evidence>
<dbReference type="AlphaFoldDB" id="A0A9P5LAR3"/>
<comment type="caution">
    <text evidence="4">The sequence shown here is derived from an EMBL/GenBank/DDBJ whole genome shotgun (WGS) entry which is preliminary data.</text>
</comment>
<dbReference type="EMBL" id="JAANBB010000127">
    <property type="protein sequence ID" value="KAF7549238.1"/>
    <property type="molecule type" value="Genomic_DNA"/>
</dbReference>
<feature type="signal peptide" evidence="1">
    <location>
        <begin position="1"/>
        <end position="16"/>
    </location>
</feature>
<dbReference type="PANTHER" id="PTHR22935">
    <property type="entry name" value="PENICILLIN-BINDING PROTEIN"/>
    <property type="match status" value="1"/>
</dbReference>
<feature type="domain" description="Beta-lactamase-related" evidence="2">
    <location>
        <begin position="70"/>
        <end position="370"/>
    </location>
</feature>
<evidence type="ECO:0000256" key="1">
    <source>
        <dbReference type="SAM" id="SignalP"/>
    </source>
</evidence>
<evidence type="ECO:0000259" key="3">
    <source>
        <dbReference type="Pfam" id="PF26335"/>
    </source>
</evidence>
<dbReference type="InterPro" id="IPR012338">
    <property type="entry name" value="Beta-lactam/transpept-like"/>
</dbReference>
<organism evidence="4 5">
    <name type="scientific">Cylindrodendrum hubeiense</name>
    <dbReference type="NCBI Taxonomy" id="595255"/>
    <lineage>
        <taxon>Eukaryota</taxon>
        <taxon>Fungi</taxon>
        <taxon>Dikarya</taxon>
        <taxon>Ascomycota</taxon>
        <taxon>Pezizomycotina</taxon>
        <taxon>Sordariomycetes</taxon>
        <taxon>Hypocreomycetidae</taxon>
        <taxon>Hypocreales</taxon>
        <taxon>Nectriaceae</taxon>
        <taxon>Cylindrodendrum</taxon>
    </lineage>
</organism>
<keyword evidence="1" id="KW-0732">Signal</keyword>
<dbReference type="OrthoDB" id="10250282at2759"/>
<dbReference type="Pfam" id="PF00144">
    <property type="entry name" value="Beta-lactamase"/>
    <property type="match status" value="1"/>
</dbReference>
<feature type="domain" description="Beta-lactamase-like ARB-00930-like C-terminal" evidence="3">
    <location>
        <begin position="388"/>
        <end position="538"/>
    </location>
</feature>
<name>A0A9P5LAR3_9HYPO</name>
<dbReference type="SUPFAM" id="SSF56601">
    <property type="entry name" value="beta-lactamase/transpeptidase-like"/>
    <property type="match status" value="1"/>
</dbReference>
<evidence type="ECO:0000259" key="2">
    <source>
        <dbReference type="Pfam" id="PF00144"/>
    </source>
</evidence>
<gene>
    <name evidence="4" type="ORF">G7Z17_g6517</name>
</gene>
<dbReference type="PANTHER" id="PTHR22935:SF97">
    <property type="entry name" value="BETA-LACTAMASE-RELATED DOMAIN-CONTAINING PROTEIN"/>
    <property type="match status" value="1"/>
</dbReference>
<protein>
    <recommendedName>
        <fullName evidence="6">Beta-lactamase-related domain-containing protein</fullName>
    </recommendedName>
</protein>
<dbReference type="Proteomes" id="UP000722485">
    <property type="component" value="Unassembled WGS sequence"/>
</dbReference>
<dbReference type="Pfam" id="PF26335">
    <property type="entry name" value="ARB_00930_C"/>
    <property type="match status" value="1"/>
</dbReference>
<dbReference type="InterPro" id="IPR058664">
    <property type="entry name" value="ARB_00930-like_C"/>
</dbReference>
<evidence type="ECO:0008006" key="6">
    <source>
        <dbReference type="Google" id="ProtNLM"/>
    </source>
</evidence>
<reference evidence="4" key="1">
    <citation type="submission" date="2020-03" db="EMBL/GenBank/DDBJ databases">
        <title>Draft Genome Sequence of Cylindrodendrum hubeiense.</title>
        <authorList>
            <person name="Buettner E."/>
            <person name="Kellner H."/>
        </authorList>
    </citation>
    <scope>NUCLEOTIDE SEQUENCE</scope>
    <source>
        <strain evidence="4">IHI 201604</strain>
    </source>
</reference>
<sequence length="538" mass="58484">MLAFLGWLTTVTIVAAATSNNDCVLAGPDYPSPSKLSNAQSLVEATAKFENQLQNITLGLNANDTAWAVALFSSKENKTLYEHYYTPPIDVGVDKVDKHSIFRIGSVSKVFSVWSFLIEAGDRYFNDPITKYVPELANLSNNAQPGVLYDDINNVRWEEVTLGELASQAAGIPRDQMFAYLLKQHPIYAAQHSPAYSNIAFTLLGYAQEAITGKSLSASVKSSIIDALGMTNSSYEITPKSGGVIPGANATEIGWDTDLGEAAPSGSFYSSTADMVNAAQAMIQSRLITPGQTRRWFRPSIQTGYLSTSVGAPWEIRYLTNPNQHLVEAFTKMGDLGNYHAGLAFSSQHDLGWVVLTAGTADAATEEVRNELFNAFGDIFIPTAEKQAKIEAVTNFNGSYIDKSTNSSLTILAGTDGRPGLGITSFFSRGKEIIGPNSPLISLYGAGESGHLYPSQLRTVRQRCNGTGTYVSRLGFKATFFSEKQAGQLVDPCLMAWTALGAPTYGHVSLDDWVFEMGEDGRAQFLDARMWRLKLERV</sequence>
<proteinExistence type="predicted"/>
<dbReference type="InterPro" id="IPR001466">
    <property type="entry name" value="Beta-lactam-related"/>
</dbReference>
<keyword evidence="5" id="KW-1185">Reference proteome</keyword>
<feature type="chain" id="PRO_5040489013" description="Beta-lactamase-related domain-containing protein" evidence="1">
    <location>
        <begin position="17"/>
        <end position="538"/>
    </location>
</feature>